<reference evidence="1 2" key="1">
    <citation type="submission" date="2021-06" db="EMBL/GenBank/DDBJ databases">
        <authorList>
            <person name="Palmer J.M."/>
        </authorList>
    </citation>
    <scope>NUCLEOTIDE SEQUENCE [LARGE SCALE GENOMIC DNA]</scope>
    <source>
        <strain evidence="1 2">MEX-2019</strain>
        <tissue evidence="1">Muscle</tissue>
    </source>
</reference>
<sequence>MKLLEKNLFNKGIKFNLLLRLLTSKPHQQQLISFLHCRKTEKIFSNVCVFVHYPPQFLDRSRVGLLLHTVPYQSKNPGPPLACWWTIALSLSTLTSSGGRENFAPACFSSACIRCALKTSPV</sequence>
<accession>A0AAV9S8M5</accession>
<organism evidence="1 2">
    <name type="scientific">Crenichthys baileyi</name>
    <name type="common">White River springfish</name>
    <dbReference type="NCBI Taxonomy" id="28760"/>
    <lineage>
        <taxon>Eukaryota</taxon>
        <taxon>Metazoa</taxon>
        <taxon>Chordata</taxon>
        <taxon>Craniata</taxon>
        <taxon>Vertebrata</taxon>
        <taxon>Euteleostomi</taxon>
        <taxon>Actinopterygii</taxon>
        <taxon>Neopterygii</taxon>
        <taxon>Teleostei</taxon>
        <taxon>Neoteleostei</taxon>
        <taxon>Acanthomorphata</taxon>
        <taxon>Ovalentaria</taxon>
        <taxon>Atherinomorphae</taxon>
        <taxon>Cyprinodontiformes</taxon>
        <taxon>Goodeidae</taxon>
        <taxon>Crenichthys</taxon>
    </lineage>
</organism>
<gene>
    <name evidence="1" type="ORF">CRENBAI_004155</name>
</gene>
<dbReference type="Proteomes" id="UP001311232">
    <property type="component" value="Unassembled WGS sequence"/>
</dbReference>
<dbReference type="EMBL" id="JAHHUM010000701">
    <property type="protein sequence ID" value="KAK5617548.1"/>
    <property type="molecule type" value="Genomic_DNA"/>
</dbReference>
<comment type="caution">
    <text evidence="1">The sequence shown here is derived from an EMBL/GenBank/DDBJ whole genome shotgun (WGS) entry which is preliminary data.</text>
</comment>
<keyword evidence="2" id="KW-1185">Reference proteome</keyword>
<proteinExistence type="predicted"/>
<evidence type="ECO:0000313" key="1">
    <source>
        <dbReference type="EMBL" id="KAK5617548.1"/>
    </source>
</evidence>
<name>A0AAV9S8M5_9TELE</name>
<dbReference type="AlphaFoldDB" id="A0AAV9S8M5"/>
<evidence type="ECO:0000313" key="2">
    <source>
        <dbReference type="Proteomes" id="UP001311232"/>
    </source>
</evidence>
<protein>
    <submittedName>
        <fullName evidence="1">Uncharacterized protein</fullName>
    </submittedName>
</protein>